<dbReference type="Proteomes" id="UP000050525">
    <property type="component" value="Unassembled WGS sequence"/>
</dbReference>
<sequence>MSSLITWVYSRLESLCTLHIYGKTATQPALGRPFPVDLYRDPWHKKLEFWGKEDVHLLNHKFGLHYHPYPSSPPHIPQGKSFTEEKSPSLVLVRDSNSLWYKIVVVYNQVPRDSVQNCYTILYILLHTSLPNTKVK</sequence>
<gene>
    <name evidence="1" type="ORF">Y1Q_0011643</name>
</gene>
<accession>A0A151M0K4</accession>
<dbReference type="EMBL" id="AKHW03006853">
    <property type="protein sequence ID" value="KYO18044.1"/>
    <property type="molecule type" value="Genomic_DNA"/>
</dbReference>
<comment type="caution">
    <text evidence="1">The sequence shown here is derived from an EMBL/GenBank/DDBJ whole genome shotgun (WGS) entry which is preliminary data.</text>
</comment>
<protein>
    <submittedName>
        <fullName evidence="1">Uncharacterized protein</fullName>
    </submittedName>
</protein>
<organism evidence="1 2">
    <name type="scientific">Alligator mississippiensis</name>
    <name type="common">American alligator</name>
    <dbReference type="NCBI Taxonomy" id="8496"/>
    <lineage>
        <taxon>Eukaryota</taxon>
        <taxon>Metazoa</taxon>
        <taxon>Chordata</taxon>
        <taxon>Craniata</taxon>
        <taxon>Vertebrata</taxon>
        <taxon>Euteleostomi</taxon>
        <taxon>Archelosauria</taxon>
        <taxon>Archosauria</taxon>
        <taxon>Crocodylia</taxon>
        <taxon>Alligatoridae</taxon>
        <taxon>Alligatorinae</taxon>
        <taxon>Alligator</taxon>
    </lineage>
</organism>
<evidence type="ECO:0000313" key="1">
    <source>
        <dbReference type="EMBL" id="KYO18044.1"/>
    </source>
</evidence>
<keyword evidence="2" id="KW-1185">Reference proteome</keyword>
<reference evidence="1 2" key="1">
    <citation type="journal article" date="2012" name="Genome Biol.">
        <title>Sequencing three crocodilian genomes to illuminate the evolution of archosaurs and amniotes.</title>
        <authorList>
            <person name="St John J.A."/>
            <person name="Braun E.L."/>
            <person name="Isberg S.R."/>
            <person name="Miles L.G."/>
            <person name="Chong A.Y."/>
            <person name="Gongora J."/>
            <person name="Dalzell P."/>
            <person name="Moran C."/>
            <person name="Bed'hom B."/>
            <person name="Abzhanov A."/>
            <person name="Burgess S.C."/>
            <person name="Cooksey A.M."/>
            <person name="Castoe T.A."/>
            <person name="Crawford N.G."/>
            <person name="Densmore L.D."/>
            <person name="Drew J.C."/>
            <person name="Edwards S.V."/>
            <person name="Faircloth B.C."/>
            <person name="Fujita M.K."/>
            <person name="Greenwold M.J."/>
            <person name="Hoffmann F.G."/>
            <person name="Howard J.M."/>
            <person name="Iguchi T."/>
            <person name="Janes D.E."/>
            <person name="Khan S.Y."/>
            <person name="Kohno S."/>
            <person name="de Koning A.J."/>
            <person name="Lance S.L."/>
            <person name="McCarthy F.M."/>
            <person name="McCormack J.E."/>
            <person name="Merchant M.E."/>
            <person name="Peterson D.G."/>
            <person name="Pollock D.D."/>
            <person name="Pourmand N."/>
            <person name="Raney B.J."/>
            <person name="Roessler K.A."/>
            <person name="Sanford J.R."/>
            <person name="Sawyer R.H."/>
            <person name="Schmidt C.J."/>
            <person name="Triplett E.W."/>
            <person name="Tuberville T.D."/>
            <person name="Venegas-Anaya M."/>
            <person name="Howard J.T."/>
            <person name="Jarvis E.D."/>
            <person name="Guillette L.J.Jr."/>
            <person name="Glenn T.C."/>
            <person name="Green R.E."/>
            <person name="Ray D.A."/>
        </authorList>
    </citation>
    <scope>NUCLEOTIDE SEQUENCE [LARGE SCALE GENOMIC DNA]</scope>
    <source>
        <strain evidence="1">KSC_2009_1</strain>
    </source>
</reference>
<name>A0A151M0K4_ALLMI</name>
<evidence type="ECO:0000313" key="2">
    <source>
        <dbReference type="Proteomes" id="UP000050525"/>
    </source>
</evidence>
<dbReference type="AlphaFoldDB" id="A0A151M0K4"/>
<proteinExistence type="predicted"/>